<accession>A0ABM0JAR1</accession>
<dbReference type="RefSeq" id="XP_005089371.2">
    <property type="nucleotide sequence ID" value="XM_005089314.3"/>
</dbReference>
<evidence type="ECO:0000256" key="2">
    <source>
        <dbReference type="ARBA" id="ARBA00007261"/>
    </source>
</evidence>
<evidence type="ECO:0000259" key="3">
    <source>
        <dbReference type="Pfam" id="PF00675"/>
    </source>
</evidence>
<proteinExistence type="inferred from homology"/>
<evidence type="ECO:0000313" key="6">
    <source>
        <dbReference type="RefSeq" id="XP_005089371.2"/>
    </source>
</evidence>
<evidence type="ECO:0000256" key="1">
    <source>
        <dbReference type="ARBA" id="ARBA00002123"/>
    </source>
</evidence>
<sequence length="549" mass="61157">METLLSTLLTHKSYIFSKMAARLVNRVACLRGQRLSKASRRSLSSTNPGSLEPSITNVSLSEKIPGLPLPKYASVTSHVYDTHVTTLDNGLRIASENKFGQFCTVGVLVDSGSRYESAYPSGITHFLEKMSFGKTTNWEDRDKILQELEKVGGICDCQGSRDTLVYAASTRTDGLQRVMNVLSDVVLRPEFPEHQLEDARQAIRFEIEAMNMDPNPEQLLMEMVHAAAYKGNTLGLPRICPEVNIDLITQKALYAFMKERHHPSKMVVAGVGVDHEAFVECAQKYFVEEKKPLWVPEGQVWGQTELGSTCVSQYTGGSLQVEKDLSNVSLGPTPMPELAHIVLGLESCSHKDPDFIAYCVLNMMLGGGGSFSAGGPGKGMYTRLYLNVLNRYVWIESATAYNHAYEDSGLFCIHASSHPSKLRDLVEVILRELVFTSSMVYQDELSRAKRQLQSMLMMNLEVRPVVFEDIGRQVLAGSGRRTPQFYYDQIASITERDVQRVATRMLKSKLSLAAYGSLSELPSFEDMEAALASRDGRLPSKKSFSLFRR</sequence>
<dbReference type="InterPro" id="IPR011249">
    <property type="entry name" value="Metalloenz_LuxS/M16"/>
</dbReference>
<feature type="domain" description="Peptidase M16 C-terminal" evidence="4">
    <location>
        <begin position="248"/>
        <end position="452"/>
    </location>
</feature>
<comment type="similarity">
    <text evidence="2">Belongs to the peptidase M16 family.</text>
</comment>
<comment type="function">
    <text evidence="1">Substrate recognition and binding subunit of the essential mitochondrial processing protease (MPP), which cleaves the mitochondrial sequence off newly imported precursors proteins.</text>
</comment>
<dbReference type="InterPro" id="IPR011765">
    <property type="entry name" value="Pept_M16_N"/>
</dbReference>
<dbReference type="Pfam" id="PF05193">
    <property type="entry name" value="Peptidase_M16_C"/>
    <property type="match status" value="1"/>
</dbReference>
<dbReference type="Pfam" id="PF00675">
    <property type="entry name" value="Peptidase_M16"/>
    <property type="match status" value="1"/>
</dbReference>
<dbReference type="PANTHER" id="PTHR11851">
    <property type="entry name" value="METALLOPROTEASE"/>
    <property type="match status" value="1"/>
</dbReference>
<dbReference type="SUPFAM" id="SSF63411">
    <property type="entry name" value="LuxS/MPP-like metallohydrolase"/>
    <property type="match status" value="2"/>
</dbReference>
<feature type="domain" description="Peptidase M16 N-terminal" evidence="3">
    <location>
        <begin position="92"/>
        <end position="242"/>
    </location>
</feature>
<evidence type="ECO:0000259" key="4">
    <source>
        <dbReference type="Pfam" id="PF05193"/>
    </source>
</evidence>
<name>A0ABM0JAR1_APLCA</name>
<dbReference type="InterPro" id="IPR007863">
    <property type="entry name" value="Peptidase_M16_C"/>
</dbReference>
<keyword evidence="5" id="KW-1185">Reference proteome</keyword>
<dbReference type="PANTHER" id="PTHR11851:SF49">
    <property type="entry name" value="MITOCHONDRIAL-PROCESSING PEPTIDASE SUBUNIT ALPHA"/>
    <property type="match status" value="1"/>
</dbReference>
<dbReference type="Proteomes" id="UP000694888">
    <property type="component" value="Unplaced"/>
</dbReference>
<reference evidence="6" key="1">
    <citation type="submission" date="2025-08" db="UniProtKB">
        <authorList>
            <consortium name="RefSeq"/>
        </authorList>
    </citation>
    <scope>IDENTIFICATION</scope>
</reference>
<gene>
    <name evidence="6" type="primary">LOC101848084</name>
</gene>
<dbReference type="InterPro" id="IPR050361">
    <property type="entry name" value="MPP/UQCRC_Complex"/>
</dbReference>
<dbReference type="GeneID" id="101848084"/>
<organism evidence="5 6">
    <name type="scientific">Aplysia californica</name>
    <name type="common">California sea hare</name>
    <dbReference type="NCBI Taxonomy" id="6500"/>
    <lineage>
        <taxon>Eukaryota</taxon>
        <taxon>Metazoa</taxon>
        <taxon>Spiralia</taxon>
        <taxon>Lophotrochozoa</taxon>
        <taxon>Mollusca</taxon>
        <taxon>Gastropoda</taxon>
        <taxon>Heterobranchia</taxon>
        <taxon>Euthyneura</taxon>
        <taxon>Tectipleura</taxon>
        <taxon>Aplysiida</taxon>
        <taxon>Aplysioidea</taxon>
        <taxon>Aplysiidae</taxon>
        <taxon>Aplysia</taxon>
    </lineage>
</organism>
<protein>
    <submittedName>
        <fullName evidence="6">Mitochondrial-processing peptidase subunit alpha</fullName>
    </submittedName>
</protein>
<dbReference type="Gene3D" id="3.30.830.10">
    <property type="entry name" value="Metalloenzyme, LuxS/M16 peptidase-like"/>
    <property type="match status" value="2"/>
</dbReference>
<evidence type="ECO:0000313" key="5">
    <source>
        <dbReference type="Proteomes" id="UP000694888"/>
    </source>
</evidence>